<sequence length="74" mass="8390">MAADEFLYSSSEVSANPFGEFDDSNDPIEGPGVMERSYIDPSFERPYRIETCEGGRRAVHRHGGTRDSLSRRDY</sequence>
<name>A0A2N6NFK3_BEABA</name>
<dbReference type="Proteomes" id="UP000235728">
    <property type="component" value="Unassembled WGS sequence"/>
</dbReference>
<feature type="region of interest" description="Disordered" evidence="1">
    <location>
        <begin position="17"/>
        <end position="36"/>
    </location>
</feature>
<protein>
    <submittedName>
        <fullName evidence="2">Uncharacterized protein</fullName>
    </submittedName>
</protein>
<organism evidence="2 3">
    <name type="scientific">Beauveria bassiana</name>
    <name type="common">White muscardine disease fungus</name>
    <name type="synonym">Tritirachium shiotae</name>
    <dbReference type="NCBI Taxonomy" id="176275"/>
    <lineage>
        <taxon>Eukaryota</taxon>
        <taxon>Fungi</taxon>
        <taxon>Dikarya</taxon>
        <taxon>Ascomycota</taxon>
        <taxon>Pezizomycotina</taxon>
        <taxon>Sordariomycetes</taxon>
        <taxon>Hypocreomycetidae</taxon>
        <taxon>Hypocreales</taxon>
        <taxon>Cordycipitaceae</taxon>
        <taxon>Beauveria</taxon>
    </lineage>
</organism>
<dbReference type="EMBL" id="MRVG01000009">
    <property type="protein sequence ID" value="PMB65996.1"/>
    <property type="molecule type" value="Genomic_DNA"/>
</dbReference>
<proteinExistence type="predicted"/>
<dbReference type="AlphaFoldDB" id="A0A2N6NFK3"/>
<evidence type="ECO:0000313" key="2">
    <source>
        <dbReference type="EMBL" id="PMB65996.1"/>
    </source>
</evidence>
<evidence type="ECO:0000313" key="3">
    <source>
        <dbReference type="Proteomes" id="UP000235728"/>
    </source>
</evidence>
<gene>
    <name evidence="2" type="ORF">BM221_008196</name>
</gene>
<evidence type="ECO:0000256" key="1">
    <source>
        <dbReference type="SAM" id="MobiDB-lite"/>
    </source>
</evidence>
<accession>A0A2N6NFK3</accession>
<comment type="caution">
    <text evidence="2">The sequence shown here is derived from an EMBL/GenBank/DDBJ whole genome shotgun (WGS) entry which is preliminary data.</text>
</comment>
<reference evidence="2 3" key="1">
    <citation type="journal article" date="2016" name="Appl. Microbiol. Biotechnol.">
        <title>Characterization of T-DNA insertion mutants with decreased virulence in the entomopathogenic fungus Beauveria bassiana JEF-007.</title>
        <authorList>
            <person name="Kim S."/>
            <person name="Lee S.J."/>
            <person name="Nai Y.S."/>
            <person name="Yu J.S."/>
            <person name="Lee M.R."/>
            <person name="Yang Y.T."/>
            <person name="Kim J.S."/>
        </authorList>
    </citation>
    <scope>NUCLEOTIDE SEQUENCE [LARGE SCALE GENOMIC DNA]</scope>
    <source>
        <strain evidence="2 3">JEF-007</strain>
    </source>
</reference>